<keyword evidence="1" id="KW-1133">Transmembrane helix</keyword>
<evidence type="ECO:0000256" key="1">
    <source>
        <dbReference type="SAM" id="Phobius"/>
    </source>
</evidence>
<evidence type="ECO:0008006" key="4">
    <source>
        <dbReference type="Google" id="ProtNLM"/>
    </source>
</evidence>
<dbReference type="EMBL" id="FNDQ01000022">
    <property type="protein sequence ID" value="SDH89085.1"/>
    <property type="molecule type" value="Genomic_DNA"/>
</dbReference>
<sequence length="306" mass="35076">MFQVFKKRNFSDYINDTISFFKLEGKTFFTNLFTLCGPLLLVLFVCVYFLFDMFFKTVMNDTMDSVDEFLNTNFGWAILIAFVTFIIGIAISILAYTFPIYYLKNITTIPNQYREIAPIKSELKKDFGRLLIFVLGTMFLIFPLMMIVFFISALLIFLIIGLPLLLILLPTFTSLTTIAYYEYVTKKVGVFTAFQTAFYIVKSNFWPIIGNTTIVYLVINIVASILSAIPQVIFYVGVFTSDRNIEDISLTSGYKIMMIAVVILSTILSFFANSLLIINQGMIYYSAREHKENTQSHIDIDMIGNN</sequence>
<feature type="transmembrane region" description="Helical" evidence="1">
    <location>
        <begin position="213"/>
        <end position="236"/>
    </location>
</feature>
<dbReference type="Proteomes" id="UP000243588">
    <property type="component" value="Unassembled WGS sequence"/>
</dbReference>
<feature type="transmembrane region" description="Helical" evidence="1">
    <location>
        <begin position="74"/>
        <end position="96"/>
    </location>
</feature>
<feature type="transmembrane region" description="Helical" evidence="1">
    <location>
        <begin position="256"/>
        <end position="278"/>
    </location>
</feature>
<dbReference type="RefSeq" id="WP_090410040.1">
    <property type="nucleotide sequence ID" value="NZ_FNDQ01000022.1"/>
</dbReference>
<protein>
    <recommendedName>
        <fullName evidence="4">Membrane domain of glycerophosphoryl diester phosphodiesterase</fullName>
    </recommendedName>
</protein>
<keyword evidence="3" id="KW-1185">Reference proteome</keyword>
<organism evidence="2 3">
    <name type="scientific">Myroides phaeus</name>
    <dbReference type="NCBI Taxonomy" id="702745"/>
    <lineage>
        <taxon>Bacteria</taxon>
        <taxon>Pseudomonadati</taxon>
        <taxon>Bacteroidota</taxon>
        <taxon>Flavobacteriia</taxon>
        <taxon>Flavobacteriales</taxon>
        <taxon>Flavobacteriaceae</taxon>
        <taxon>Myroides</taxon>
    </lineage>
</organism>
<feature type="transmembrane region" description="Helical" evidence="1">
    <location>
        <begin position="28"/>
        <end position="51"/>
    </location>
</feature>
<dbReference type="STRING" id="702745.SAMN05421818_12228"/>
<accession>A0A1G8G3Z7</accession>
<keyword evidence="1" id="KW-0812">Transmembrane</keyword>
<dbReference type="AlphaFoldDB" id="A0A1G8G3Z7"/>
<reference evidence="3" key="1">
    <citation type="submission" date="2016-10" db="EMBL/GenBank/DDBJ databases">
        <authorList>
            <person name="Varghese N."/>
            <person name="Submissions S."/>
        </authorList>
    </citation>
    <scope>NUCLEOTIDE SEQUENCE [LARGE SCALE GENOMIC DNA]</scope>
    <source>
        <strain evidence="3">DSM 23313</strain>
    </source>
</reference>
<gene>
    <name evidence="2" type="ORF">SAMN05421818_12228</name>
</gene>
<evidence type="ECO:0000313" key="3">
    <source>
        <dbReference type="Proteomes" id="UP000243588"/>
    </source>
</evidence>
<proteinExistence type="predicted"/>
<name>A0A1G8G3Z7_9FLAO</name>
<keyword evidence="1" id="KW-0472">Membrane</keyword>
<feature type="transmembrane region" description="Helical" evidence="1">
    <location>
        <begin position="130"/>
        <end position="160"/>
    </location>
</feature>
<evidence type="ECO:0000313" key="2">
    <source>
        <dbReference type="EMBL" id="SDH89085.1"/>
    </source>
</evidence>